<evidence type="ECO:0000256" key="2">
    <source>
        <dbReference type="ARBA" id="ARBA00022475"/>
    </source>
</evidence>
<dbReference type="Pfam" id="PF07690">
    <property type="entry name" value="MFS_1"/>
    <property type="match status" value="1"/>
</dbReference>
<keyword evidence="9" id="KW-1185">Reference proteome</keyword>
<gene>
    <name evidence="8" type="ORF">LA5096_01695</name>
</gene>
<dbReference type="InterPro" id="IPR036259">
    <property type="entry name" value="MFS_trans_sf"/>
</dbReference>
<dbReference type="PROSITE" id="PS50850">
    <property type="entry name" value="MFS"/>
    <property type="match status" value="1"/>
</dbReference>
<dbReference type="PANTHER" id="PTHR43124">
    <property type="entry name" value="PURINE EFFLUX PUMP PBUE"/>
    <property type="match status" value="1"/>
</dbReference>
<evidence type="ECO:0000256" key="5">
    <source>
        <dbReference type="ARBA" id="ARBA00023136"/>
    </source>
</evidence>
<name>A0A0M6ZGY9_9HYPH</name>
<dbReference type="InterPro" id="IPR011701">
    <property type="entry name" value="MFS"/>
</dbReference>
<evidence type="ECO:0000256" key="3">
    <source>
        <dbReference type="ARBA" id="ARBA00022692"/>
    </source>
</evidence>
<dbReference type="PANTHER" id="PTHR43124:SF3">
    <property type="entry name" value="CHLORAMPHENICOL EFFLUX PUMP RV0191"/>
    <property type="match status" value="1"/>
</dbReference>
<dbReference type="GO" id="GO:0005886">
    <property type="term" value="C:plasma membrane"/>
    <property type="evidence" value="ECO:0007669"/>
    <property type="project" value="UniProtKB-SubCell"/>
</dbReference>
<dbReference type="GeneID" id="97669111"/>
<evidence type="ECO:0000313" key="9">
    <source>
        <dbReference type="Proteomes" id="UP000049983"/>
    </source>
</evidence>
<evidence type="ECO:0000256" key="6">
    <source>
        <dbReference type="SAM" id="Phobius"/>
    </source>
</evidence>
<feature type="transmembrane region" description="Helical" evidence="6">
    <location>
        <begin position="324"/>
        <end position="348"/>
    </location>
</feature>
<keyword evidence="2" id="KW-1003">Cell membrane</keyword>
<feature type="transmembrane region" description="Helical" evidence="6">
    <location>
        <begin position="41"/>
        <end position="59"/>
    </location>
</feature>
<dbReference type="InterPro" id="IPR050189">
    <property type="entry name" value="MFS_Efflux_Transporters"/>
</dbReference>
<evidence type="ECO:0000259" key="7">
    <source>
        <dbReference type="PROSITE" id="PS50850"/>
    </source>
</evidence>
<protein>
    <submittedName>
        <fullName evidence="8">Drug resistance transporter, Bcr/CflA subfamily</fullName>
    </submittedName>
</protein>
<feature type="transmembrane region" description="Helical" evidence="6">
    <location>
        <begin position="126"/>
        <end position="151"/>
    </location>
</feature>
<feature type="transmembrane region" description="Helical" evidence="6">
    <location>
        <begin position="269"/>
        <end position="286"/>
    </location>
</feature>
<dbReference type="AlphaFoldDB" id="A0A0M6ZGY9"/>
<proteinExistence type="predicted"/>
<evidence type="ECO:0000256" key="1">
    <source>
        <dbReference type="ARBA" id="ARBA00004651"/>
    </source>
</evidence>
<feature type="transmembrane region" description="Helical" evidence="6">
    <location>
        <begin position="236"/>
        <end position="257"/>
    </location>
</feature>
<feature type="domain" description="Major facilitator superfamily (MFS) profile" evidence="7">
    <location>
        <begin position="5"/>
        <end position="382"/>
    </location>
</feature>
<keyword evidence="4 6" id="KW-1133">Transmembrane helix</keyword>
<evidence type="ECO:0000313" key="8">
    <source>
        <dbReference type="EMBL" id="CTQ68154.1"/>
    </source>
</evidence>
<sequence>MRWRMLALLFFARIALGFQFQTAVSVGGDLVTAFELDYSEVGILIGLFMAPGLLLALPAGASGRFLSDRMLAVSGLGALALGGLVSGLGQGPVTIGVGRLLAGAGFLFATLYFTKMIADWFEGREISTAMSILVMSWPFGIAMGQVGHVFLADLFDWRVPFFAASMYCGLAAVGVLAFYRPPPERTVATGRSSGRLNGRELQLVLLAGTAWGVFNAGYVAYLSFGPRMLEELGHSPLQAAALVSIASWIMIVSGAICGQVVDRFGHRDLILIVCMASAVAALWLVGTSGAGLAASLLFGLVGMAPAGVIMALAGEAVPPARRAFGMGVFFTVYYAIMAVGPPVAGWIYESAGTAGAALAFGMVLFALVVPAALLFRFVRQRDGPDTSRKGIG</sequence>
<feature type="transmembrane region" description="Helical" evidence="6">
    <location>
        <begin position="200"/>
        <end position="224"/>
    </location>
</feature>
<dbReference type="RefSeq" id="WP_055119417.1">
    <property type="nucleotide sequence ID" value="NZ_CXWA01000007.1"/>
</dbReference>
<dbReference type="Proteomes" id="UP000049983">
    <property type="component" value="Unassembled WGS sequence"/>
</dbReference>
<dbReference type="InterPro" id="IPR020846">
    <property type="entry name" value="MFS_dom"/>
</dbReference>
<dbReference type="OrthoDB" id="7738352at2"/>
<dbReference type="Gene3D" id="1.20.1250.20">
    <property type="entry name" value="MFS general substrate transporter like domains"/>
    <property type="match status" value="1"/>
</dbReference>
<organism evidence="8 9">
    <name type="scientific">Roseibium album</name>
    <dbReference type="NCBI Taxonomy" id="311410"/>
    <lineage>
        <taxon>Bacteria</taxon>
        <taxon>Pseudomonadati</taxon>
        <taxon>Pseudomonadota</taxon>
        <taxon>Alphaproteobacteria</taxon>
        <taxon>Hyphomicrobiales</taxon>
        <taxon>Stappiaceae</taxon>
        <taxon>Roseibium</taxon>
    </lineage>
</organism>
<feature type="transmembrane region" description="Helical" evidence="6">
    <location>
        <begin position="292"/>
        <end position="312"/>
    </location>
</feature>
<reference evidence="9" key="1">
    <citation type="submission" date="2015-07" db="EMBL/GenBank/DDBJ databases">
        <authorList>
            <person name="Rodrigo-Torres Lidia"/>
            <person name="Arahal R.David."/>
        </authorList>
    </citation>
    <scope>NUCLEOTIDE SEQUENCE [LARGE SCALE GENOMIC DNA]</scope>
    <source>
        <strain evidence="9">CECT 5096</strain>
    </source>
</reference>
<comment type="subcellular location">
    <subcellularLocation>
        <location evidence="1">Cell membrane</location>
        <topology evidence="1">Multi-pass membrane protein</topology>
    </subcellularLocation>
</comment>
<evidence type="ECO:0000256" key="4">
    <source>
        <dbReference type="ARBA" id="ARBA00022989"/>
    </source>
</evidence>
<dbReference type="GO" id="GO:0022857">
    <property type="term" value="F:transmembrane transporter activity"/>
    <property type="evidence" value="ECO:0007669"/>
    <property type="project" value="InterPro"/>
</dbReference>
<feature type="transmembrane region" description="Helical" evidence="6">
    <location>
        <begin position="354"/>
        <end position="378"/>
    </location>
</feature>
<keyword evidence="5 6" id="KW-0472">Membrane</keyword>
<feature type="transmembrane region" description="Helical" evidence="6">
    <location>
        <begin position="71"/>
        <end position="89"/>
    </location>
</feature>
<feature type="transmembrane region" description="Helical" evidence="6">
    <location>
        <begin position="157"/>
        <end position="179"/>
    </location>
</feature>
<dbReference type="EMBL" id="CXWC01000003">
    <property type="protein sequence ID" value="CTQ68154.1"/>
    <property type="molecule type" value="Genomic_DNA"/>
</dbReference>
<feature type="transmembrane region" description="Helical" evidence="6">
    <location>
        <begin position="95"/>
        <end position="114"/>
    </location>
</feature>
<keyword evidence="3 6" id="KW-0812">Transmembrane</keyword>
<accession>A0A0M6ZGY9</accession>
<dbReference type="STRING" id="311410.LA5095_04716"/>
<dbReference type="SUPFAM" id="SSF103473">
    <property type="entry name" value="MFS general substrate transporter"/>
    <property type="match status" value="1"/>
</dbReference>